<sequence>MNEVTYQGFNVYATSCALKFEMATNAGGETVLSIDGANKAGAEFDWGNKLIFQVTPRETTLFLCAVMGLVPTFEASNHGKSRSKSMTLQNQLDKGVLLLKMQAPRRSVLVPITPDKVFELGCLTMRVLSTQVGLDPGTCLSMLRATAARFYHYKAKGSDPG</sequence>
<accession>A0A9X4C7A1</accession>
<evidence type="ECO:0000313" key="2">
    <source>
        <dbReference type="Proteomes" id="UP001148185"/>
    </source>
</evidence>
<evidence type="ECO:0000313" key="1">
    <source>
        <dbReference type="EMBL" id="MDD1011638.1"/>
    </source>
</evidence>
<proteinExistence type="predicted"/>
<reference evidence="1 2" key="1">
    <citation type="submission" date="2022-05" db="EMBL/GenBank/DDBJ databases">
        <title>Novel Pseudomonas spp. Isolated from a Rainbow Trout Aquaculture Facility.</title>
        <authorList>
            <person name="Testerman T."/>
            <person name="Graf J."/>
        </authorList>
    </citation>
    <scope>NUCLEOTIDE SEQUENCE [LARGE SCALE GENOMIC DNA]</scope>
    <source>
        <strain evidence="1 2">ID1042</strain>
    </source>
</reference>
<gene>
    <name evidence="1" type="ORF">M5G27_29720</name>
</gene>
<dbReference type="AlphaFoldDB" id="A0A9X4C7A1"/>
<comment type="caution">
    <text evidence="1">The sequence shown here is derived from an EMBL/GenBank/DDBJ whole genome shotgun (WGS) entry which is preliminary data.</text>
</comment>
<dbReference type="RefSeq" id="WP_050682283.1">
    <property type="nucleotide sequence ID" value="NZ_JAMDHA010000059.1"/>
</dbReference>
<dbReference type="EMBL" id="JAMDHA010000059">
    <property type="protein sequence ID" value="MDD1011638.1"/>
    <property type="molecule type" value="Genomic_DNA"/>
</dbReference>
<name>A0A9X4C7A1_9PSED</name>
<dbReference type="Proteomes" id="UP001148185">
    <property type="component" value="Unassembled WGS sequence"/>
</dbReference>
<protein>
    <submittedName>
        <fullName evidence="1">Uncharacterized protein</fullName>
    </submittedName>
</protein>
<organism evidence="1 2">
    <name type="scientific">Pseudomonas shahriarae</name>
    <dbReference type="NCBI Taxonomy" id="2745512"/>
    <lineage>
        <taxon>Bacteria</taxon>
        <taxon>Pseudomonadati</taxon>
        <taxon>Pseudomonadota</taxon>
        <taxon>Gammaproteobacteria</taxon>
        <taxon>Pseudomonadales</taxon>
        <taxon>Pseudomonadaceae</taxon>
        <taxon>Pseudomonas</taxon>
    </lineage>
</organism>
<keyword evidence="2" id="KW-1185">Reference proteome</keyword>